<dbReference type="GO" id="GO:0016020">
    <property type="term" value="C:membrane"/>
    <property type="evidence" value="ECO:0007669"/>
    <property type="project" value="TreeGrafter"/>
</dbReference>
<name>A0A3N4KDP3_9PEZI</name>
<dbReference type="OrthoDB" id="3640at2759"/>
<evidence type="ECO:0000313" key="2">
    <source>
        <dbReference type="EMBL" id="RPB08607.1"/>
    </source>
</evidence>
<organism evidence="2 3">
    <name type="scientific">Morchella conica CCBAS932</name>
    <dbReference type="NCBI Taxonomy" id="1392247"/>
    <lineage>
        <taxon>Eukaryota</taxon>
        <taxon>Fungi</taxon>
        <taxon>Dikarya</taxon>
        <taxon>Ascomycota</taxon>
        <taxon>Pezizomycotina</taxon>
        <taxon>Pezizomycetes</taxon>
        <taxon>Pezizales</taxon>
        <taxon>Morchellaceae</taxon>
        <taxon>Morchella</taxon>
    </lineage>
</organism>
<feature type="compositionally biased region" description="Basic and acidic residues" evidence="1">
    <location>
        <begin position="323"/>
        <end position="340"/>
    </location>
</feature>
<dbReference type="GO" id="GO:0005768">
    <property type="term" value="C:endosome"/>
    <property type="evidence" value="ECO:0007669"/>
    <property type="project" value="TreeGrafter"/>
</dbReference>
<gene>
    <name evidence="2" type="ORF">P167DRAFT_548835</name>
</gene>
<dbReference type="AlphaFoldDB" id="A0A3N4KDP3"/>
<feature type="compositionally biased region" description="Basic and acidic residues" evidence="1">
    <location>
        <begin position="196"/>
        <end position="211"/>
    </location>
</feature>
<keyword evidence="3" id="KW-1185">Reference proteome</keyword>
<dbReference type="GO" id="GO:0061578">
    <property type="term" value="F:K63-linked deubiquitinase activity"/>
    <property type="evidence" value="ECO:0007669"/>
    <property type="project" value="TreeGrafter"/>
</dbReference>
<evidence type="ECO:0000256" key="1">
    <source>
        <dbReference type="SAM" id="MobiDB-lite"/>
    </source>
</evidence>
<feature type="region of interest" description="Disordered" evidence="1">
    <location>
        <begin position="307"/>
        <end position="360"/>
    </location>
</feature>
<proteinExistence type="predicted"/>
<dbReference type="InParanoid" id="A0A3N4KDP3"/>
<reference evidence="2 3" key="1">
    <citation type="journal article" date="2018" name="Nat. Ecol. Evol.">
        <title>Pezizomycetes genomes reveal the molecular basis of ectomycorrhizal truffle lifestyle.</title>
        <authorList>
            <person name="Murat C."/>
            <person name="Payen T."/>
            <person name="Noel B."/>
            <person name="Kuo A."/>
            <person name="Morin E."/>
            <person name="Chen J."/>
            <person name="Kohler A."/>
            <person name="Krizsan K."/>
            <person name="Balestrini R."/>
            <person name="Da Silva C."/>
            <person name="Montanini B."/>
            <person name="Hainaut M."/>
            <person name="Levati E."/>
            <person name="Barry K.W."/>
            <person name="Belfiori B."/>
            <person name="Cichocki N."/>
            <person name="Clum A."/>
            <person name="Dockter R.B."/>
            <person name="Fauchery L."/>
            <person name="Guy J."/>
            <person name="Iotti M."/>
            <person name="Le Tacon F."/>
            <person name="Lindquist E.A."/>
            <person name="Lipzen A."/>
            <person name="Malagnac F."/>
            <person name="Mello A."/>
            <person name="Molinier V."/>
            <person name="Miyauchi S."/>
            <person name="Poulain J."/>
            <person name="Riccioni C."/>
            <person name="Rubini A."/>
            <person name="Sitrit Y."/>
            <person name="Splivallo R."/>
            <person name="Traeger S."/>
            <person name="Wang M."/>
            <person name="Zifcakova L."/>
            <person name="Wipf D."/>
            <person name="Zambonelli A."/>
            <person name="Paolocci F."/>
            <person name="Nowrousian M."/>
            <person name="Ottonello S."/>
            <person name="Baldrian P."/>
            <person name="Spatafora J.W."/>
            <person name="Henrissat B."/>
            <person name="Nagy L.G."/>
            <person name="Aury J.M."/>
            <person name="Wincker P."/>
            <person name="Grigoriev I.V."/>
            <person name="Bonfante P."/>
            <person name="Martin F.M."/>
        </authorList>
    </citation>
    <scope>NUCLEOTIDE SEQUENCE [LARGE SCALE GENOMIC DNA]</scope>
    <source>
        <strain evidence="2 3">CCBAS932</strain>
    </source>
</reference>
<sequence length="416" mass="48509">MDYLMDTSTHYIDSPPLSVQEIARKAEDFDYNPLVPLRHWLRTADTLLKEVRPPAVLVVVVKRKRRGRRGRREREAWTYTEREQAIIYQEEGNEQRAYLLLVRMAELLVNYLPKHPQYRRPENARHVAHSRPSLREAIARLEYLRPRVEARHAAYQRALARRASSTSSSRHPSVDIDLGINFTRRQQGSGATALEEFERREHEKRARRAEQQGRSVPVDSRGREIRRVPTPVEDAWRRRFVPEGLERYDGDIGTGYALGDMSGRVPPLSSERRQTDEEIARREQQMEVEAYGLAQSIERLDMGSGLSERQMRPQGYGGGGIWGERERDRERDREREREQRVGNWQGNYPTVPKRRTSPIHPIDLPPSLIPGIDIRSKGLFHPHEERSVYTDAMRPGHVCEVREMGFDVVDLRKSLY</sequence>
<dbReference type="EMBL" id="ML119161">
    <property type="protein sequence ID" value="RPB08607.1"/>
    <property type="molecule type" value="Genomic_DNA"/>
</dbReference>
<dbReference type="GO" id="GO:0070536">
    <property type="term" value="P:protein K63-linked deubiquitination"/>
    <property type="evidence" value="ECO:0007669"/>
    <property type="project" value="TreeGrafter"/>
</dbReference>
<dbReference type="PANTHER" id="PTHR12947:SF13">
    <property type="entry name" value="FI19924P1"/>
    <property type="match status" value="1"/>
</dbReference>
<protein>
    <recommendedName>
        <fullName evidence="4">USP8 dimerisation domain-containing protein</fullName>
    </recommendedName>
</protein>
<accession>A0A3N4KDP3</accession>
<dbReference type="STRING" id="1392247.A0A3N4KDP3"/>
<dbReference type="Gene3D" id="1.20.58.80">
    <property type="entry name" value="Phosphotransferase system, lactose/cellobiose-type IIA subunit"/>
    <property type="match status" value="1"/>
</dbReference>
<feature type="region of interest" description="Disordered" evidence="1">
    <location>
        <begin position="187"/>
        <end position="220"/>
    </location>
</feature>
<dbReference type="PANTHER" id="PTHR12947">
    <property type="entry name" value="AMSH-LIKE PROTEASE"/>
    <property type="match status" value="1"/>
</dbReference>
<evidence type="ECO:0000313" key="3">
    <source>
        <dbReference type="Proteomes" id="UP000277580"/>
    </source>
</evidence>
<evidence type="ECO:0008006" key="4">
    <source>
        <dbReference type="Google" id="ProtNLM"/>
    </source>
</evidence>
<dbReference type="Proteomes" id="UP000277580">
    <property type="component" value="Unassembled WGS sequence"/>
</dbReference>